<evidence type="ECO:0000313" key="11">
    <source>
        <dbReference type="Proteomes" id="UP000237000"/>
    </source>
</evidence>
<evidence type="ECO:0000259" key="8">
    <source>
        <dbReference type="PROSITE" id="PS51369"/>
    </source>
</evidence>
<dbReference type="InParanoid" id="A0A2P5F6U2"/>
<evidence type="ECO:0000256" key="1">
    <source>
        <dbReference type="ARBA" id="ARBA00004123"/>
    </source>
</evidence>
<evidence type="ECO:0000256" key="3">
    <source>
        <dbReference type="ARBA" id="ARBA00023015"/>
    </source>
</evidence>
<keyword evidence="6" id="KW-0539">Nucleus</keyword>
<evidence type="ECO:0000259" key="9">
    <source>
        <dbReference type="PROSITE" id="PS51370"/>
    </source>
</evidence>
<feature type="compositionally biased region" description="Pro residues" evidence="7">
    <location>
        <begin position="16"/>
        <end position="32"/>
    </location>
</feature>
<dbReference type="AlphaFoldDB" id="A0A2P5F6U2"/>
<dbReference type="Pfam" id="PF03634">
    <property type="entry name" value="TCP"/>
    <property type="match status" value="1"/>
</dbReference>
<dbReference type="InterPro" id="IPR017888">
    <property type="entry name" value="CYC/TB1_R_domain"/>
</dbReference>
<dbReference type="InterPro" id="IPR005333">
    <property type="entry name" value="Transcription_factor_TCP"/>
</dbReference>
<name>A0A2P5F6U2_TREOI</name>
<feature type="compositionally biased region" description="Low complexity" evidence="7">
    <location>
        <begin position="1"/>
        <end position="15"/>
    </location>
</feature>
<dbReference type="InterPro" id="IPR017887">
    <property type="entry name" value="TF_TCP_subgr"/>
</dbReference>
<evidence type="ECO:0000256" key="6">
    <source>
        <dbReference type="ARBA" id="ARBA00023242"/>
    </source>
</evidence>
<dbReference type="GO" id="GO:0043565">
    <property type="term" value="F:sequence-specific DNA binding"/>
    <property type="evidence" value="ECO:0007669"/>
    <property type="project" value="TreeGrafter"/>
</dbReference>
<keyword evidence="4" id="KW-0238">DNA-binding</keyword>
<dbReference type="PANTHER" id="PTHR31072">
    <property type="entry name" value="TRANSCRIPTION FACTOR TCP4-RELATED"/>
    <property type="match status" value="1"/>
</dbReference>
<dbReference type="OrthoDB" id="1193847at2759"/>
<organism evidence="10 11">
    <name type="scientific">Trema orientale</name>
    <name type="common">Charcoal tree</name>
    <name type="synonym">Celtis orientalis</name>
    <dbReference type="NCBI Taxonomy" id="63057"/>
    <lineage>
        <taxon>Eukaryota</taxon>
        <taxon>Viridiplantae</taxon>
        <taxon>Streptophyta</taxon>
        <taxon>Embryophyta</taxon>
        <taxon>Tracheophyta</taxon>
        <taxon>Spermatophyta</taxon>
        <taxon>Magnoliopsida</taxon>
        <taxon>eudicotyledons</taxon>
        <taxon>Gunneridae</taxon>
        <taxon>Pentapetalae</taxon>
        <taxon>rosids</taxon>
        <taxon>fabids</taxon>
        <taxon>Rosales</taxon>
        <taxon>Cannabaceae</taxon>
        <taxon>Trema</taxon>
    </lineage>
</organism>
<proteinExistence type="predicted"/>
<dbReference type="GO" id="GO:0003700">
    <property type="term" value="F:DNA-binding transcription factor activity"/>
    <property type="evidence" value="ECO:0007669"/>
    <property type="project" value="InterPro"/>
</dbReference>
<evidence type="ECO:0000256" key="4">
    <source>
        <dbReference type="ARBA" id="ARBA00023125"/>
    </source>
</evidence>
<keyword evidence="3" id="KW-0805">Transcription regulation</keyword>
<evidence type="ECO:0000256" key="2">
    <source>
        <dbReference type="ARBA" id="ARBA00022473"/>
    </source>
</evidence>
<dbReference type="GO" id="GO:2000032">
    <property type="term" value="P:regulation of secondary shoot formation"/>
    <property type="evidence" value="ECO:0007669"/>
    <property type="project" value="TreeGrafter"/>
</dbReference>
<feature type="non-terminal residue" evidence="10">
    <location>
        <position position="1"/>
    </location>
</feature>
<feature type="domain" description="R" evidence="9">
    <location>
        <begin position="273"/>
        <end position="290"/>
    </location>
</feature>
<dbReference type="STRING" id="63057.A0A2P5F6U2"/>
<keyword evidence="2" id="KW-0217">Developmental protein</keyword>
<dbReference type="PANTHER" id="PTHR31072:SF224">
    <property type="entry name" value="TRANSCRIPTION FACTOR TCP1"/>
    <property type="match status" value="1"/>
</dbReference>
<evidence type="ECO:0000256" key="7">
    <source>
        <dbReference type="SAM" id="MobiDB-lite"/>
    </source>
</evidence>
<protein>
    <submittedName>
        <fullName evidence="10">TCP transcription factor</fullName>
    </submittedName>
</protein>
<dbReference type="EMBL" id="JXTC01000058">
    <property type="protein sequence ID" value="PON93510.1"/>
    <property type="molecule type" value="Genomic_DNA"/>
</dbReference>
<dbReference type="PROSITE" id="PS51370">
    <property type="entry name" value="R"/>
    <property type="match status" value="1"/>
</dbReference>
<comment type="caution">
    <text evidence="10">The sequence shown here is derived from an EMBL/GenBank/DDBJ whole genome shotgun (WGS) entry which is preliminary data.</text>
</comment>
<gene>
    <name evidence="10" type="ORF">TorRG33x02_107880</name>
</gene>
<dbReference type="PROSITE" id="PS51369">
    <property type="entry name" value="TCP"/>
    <property type="match status" value="1"/>
</dbReference>
<dbReference type="Proteomes" id="UP000237000">
    <property type="component" value="Unassembled WGS sequence"/>
</dbReference>
<dbReference type="GO" id="GO:0005634">
    <property type="term" value="C:nucleus"/>
    <property type="evidence" value="ECO:0007669"/>
    <property type="project" value="UniProtKB-SubCell"/>
</dbReference>
<keyword evidence="11" id="KW-1185">Reference proteome</keyword>
<comment type="subcellular location">
    <subcellularLocation>
        <location evidence="1">Nucleus</location>
    </subcellularLocation>
</comment>
<feature type="domain" description="TCP" evidence="8">
    <location>
        <begin position="137"/>
        <end position="195"/>
    </location>
</feature>
<feature type="region of interest" description="Disordered" evidence="7">
    <location>
        <begin position="1"/>
        <end position="39"/>
    </location>
</feature>
<evidence type="ECO:0000256" key="5">
    <source>
        <dbReference type="ARBA" id="ARBA00023163"/>
    </source>
</evidence>
<sequence length="433" mass="47429">PFPQYYFPSTSSSSSYPPPPPPLPPPPPPPPLLVNQDPNSSCVDNNIFLHQNLNHSHFDQIPLPTPFLLTNNNNNNNNTIIPQILIPEALINLGVSNSTTPPPLMMTNKAHEDHISSGSSLNLHGLGPNFVPKKPCKKDRHSKIYTAQGLRDRRVRLSIEIAREFFDLHDMLGFDKASKTLEWLLTKSKKAIKELSRTKLSCSSRSTKISLSSTTSECEEAAVSEVNEAVDRINVENDRNLGGGGGGGGAERVLSISKSDLEKFMSEGVVAAKESRAKARARARARTKEKRYCYNNNNSTTKRSSTSTTTTSASITTSTTVPCLSSAQILNQFRSPNFISETGPSSLGLDDHHNQSVVIKRSKLKLFPGSISSATTHHDEHHQHQHQEHFCGISKGESSNHIIYSPTTLLPQNWDTNGAATVSGRPGFREPST</sequence>
<evidence type="ECO:0000313" key="10">
    <source>
        <dbReference type="EMBL" id="PON93510.1"/>
    </source>
</evidence>
<accession>A0A2P5F6U2</accession>
<reference evidence="11" key="1">
    <citation type="submission" date="2016-06" db="EMBL/GenBank/DDBJ databases">
        <title>Parallel loss of symbiosis genes in relatives of nitrogen-fixing non-legume Parasponia.</title>
        <authorList>
            <person name="Van Velzen R."/>
            <person name="Holmer R."/>
            <person name="Bu F."/>
            <person name="Rutten L."/>
            <person name="Van Zeijl A."/>
            <person name="Liu W."/>
            <person name="Santuari L."/>
            <person name="Cao Q."/>
            <person name="Sharma T."/>
            <person name="Shen D."/>
            <person name="Roswanjaya Y."/>
            <person name="Wardhani T."/>
            <person name="Kalhor M.S."/>
            <person name="Jansen J."/>
            <person name="Van den Hoogen J."/>
            <person name="Gungor B."/>
            <person name="Hartog M."/>
            <person name="Hontelez J."/>
            <person name="Verver J."/>
            <person name="Yang W.-C."/>
            <person name="Schijlen E."/>
            <person name="Repin R."/>
            <person name="Schilthuizen M."/>
            <person name="Schranz E."/>
            <person name="Heidstra R."/>
            <person name="Miyata K."/>
            <person name="Fedorova E."/>
            <person name="Kohlen W."/>
            <person name="Bisseling T."/>
            <person name="Smit S."/>
            <person name="Geurts R."/>
        </authorList>
    </citation>
    <scope>NUCLEOTIDE SEQUENCE [LARGE SCALE GENOMIC DNA]</scope>
    <source>
        <strain evidence="11">cv. RG33-2</strain>
    </source>
</reference>
<keyword evidence="5" id="KW-0804">Transcription</keyword>